<organism evidence="2">
    <name type="scientific">viral metagenome</name>
    <dbReference type="NCBI Taxonomy" id="1070528"/>
    <lineage>
        <taxon>unclassified sequences</taxon>
        <taxon>metagenomes</taxon>
        <taxon>organismal metagenomes</taxon>
    </lineage>
</organism>
<evidence type="ECO:0000313" key="2">
    <source>
        <dbReference type="EMBL" id="QHT09669.1"/>
    </source>
</evidence>
<dbReference type="EMBL" id="MN739514">
    <property type="protein sequence ID" value="QHT09669.1"/>
    <property type="molecule type" value="Genomic_DNA"/>
</dbReference>
<name>A0A6C0D189_9ZZZZ</name>
<reference evidence="2" key="1">
    <citation type="journal article" date="2020" name="Nature">
        <title>Giant virus diversity and host interactions through global metagenomics.</title>
        <authorList>
            <person name="Schulz F."/>
            <person name="Roux S."/>
            <person name="Paez-Espino D."/>
            <person name="Jungbluth S."/>
            <person name="Walsh D.A."/>
            <person name="Denef V.J."/>
            <person name="McMahon K.D."/>
            <person name="Konstantinidis K.T."/>
            <person name="Eloe-Fadrosh E.A."/>
            <person name="Kyrpides N.C."/>
            <person name="Woyke T."/>
        </authorList>
    </citation>
    <scope>NUCLEOTIDE SEQUENCE</scope>
    <source>
        <strain evidence="2">GVMAG-M-3300023174-102</strain>
    </source>
</reference>
<protein>
    <submittedName>
        <fullName evidence="2">Uncharacterized protein</fullName>
    </submittedName>
</protein>
<dbReference type="AlphaFoldDB" id="A0A6C0D189"/>
<evidence type="ECO:0000256" key="1">
    <source>
        <dbReference type="SAM" id="Coils"/>
    </source>
</evidence>
<keyword evidence="1" id="KW-0175">Coiled coil</keyword>
<feature type="coiled-coil region" evidence="1">
    <location>
        <begin position="53"/>
        <end position="116"/>
    </location>
</feature>
<proteinExistence type="predicted"/>
<accession>A0A6C0D189</accession>
<sequence length="329" mass="39148">MNIQLTAKYNKQSLFHAISIYNFSQHESISNILKAVRFLYQYRHHESRLCPSLQQLNNKLIELFNTYKNSENYEIHEIIDIIIEYVPNGRQYLDELRRIQTENSRQQRELAQQIQRQTTYKNIDKTIYSDRQNVHASSINNTVKNAAKLLVDKYYNNIYNIEDIKKLLIEKYNNDSISKVLDRISGDIANFNINISLRQVFISLWNWIHITHDLQEISELERILVDEITDMNEMCASGHLSRLINVTQGFTDEFIINISNMDQCNAVIRYYLNKRLEECTDEKVIDGMITRDEYYLNFIQTCIDEKIDYFRTEYGDEFIQNLKSVVSKF</sequence>